<dbReference type="EMBL" id="CP001841">
    <property type="protein sequence ID" value="AEF80054.1"/>
    <property type="molecule type" value="Genomic_DNA"/>
</dbReference>
<evidence type="ECO:0000313" key="1">
    <source>
        <dbReference type="EMBL" id="AEF80054.1"/>
    </source>
</evidence>
<dbReference type="STRING" id="545695.TREAZ_3542"/>
<name>F5Y793_LEAAZ</name>
<dbReference type="Proteomes" id="UP000009222">
    <property type="component" value="Chromosome"/>
</dbReference>
<gene>
    <name evidence="1" type="ordered locus">TREAZ_3542</name>
</gene>
<sequence length="132" mass="14755">MLHPKLAAFNRTLEALFNEVDEILEDEWGDSFSLNPNRPEWGATDNPEMDGLFEIAPDFTAGFGSEKGRGYLISLRAATLDNVTPEQLEFLMGSAAVLIKQKLPEYFPGRELEVVRDGKMFKIIGDFSLGEV</sequence>
<organism evidence="1 2">
    <name type="scientific">Leadbettera azotonutricia (strain ATCC BAA-888 / DSM 13862 / ZAS-9)</name>
    <name type="common">Treponema azotonutricium</name>
    <dbReference type="NCBI Taxonomy" id="545695"/>
    <lineage>
        <taxon>Bacteria</taxon>
        <taxon>Pseudomonadati</taxon>
        <taxon>Spirochaetota</taxon>
        <taxon>Spirochaetia</taxon>
        <taxon>Spirochaetales</taxon>
        <taxon>Breznakiellaceae</taxon>
        <taxon>Leadbettera</taxon>
    </lineage>
</organism>
<protein>
    <submittedName>
        <fullName evidence="1">Uncharacterized protein</fullName>
    </submittedName>
</protein>
<dbReference type="RefSeq" id="WP_015712036.1">
    <property type="nucleotide sequence ID" value="NC_015577.1"/>
</dbReference>
<dbReference type="HOGENOM" id="CLU_1916148_0_0_12"/>
<evidence type="ECO:0000313" key="2">
    <source>
        <dbReference type="Proteomes" id="UP000009222"/>
    </source>
</evidence>
<dbReference type="AlphaFoldDB" id="F5Y793"/>
<proteinExistence type="predicted"/>
<dbReference type="InParanoid" id="F5Y793"/>
<reference evidence="1 2" key="2">
    <citation type="journal article" date="2011" name="ISME J.">
        <title>RNA-seq reveals cooperative metabolic interactions between two termite-gut spirochete species in co-culture.</title>
        <authorList>
            <person name="Rosenthal A.Z."/>
            <person name="Matson E.G."/>
            <person name="Eldar A."/>
            <person name="Leadbetter J.R."/>
        </authorList>
    </citation>
    <scope>NUCLEOTIDE SEQUENCE [LARGE SCALE GENOMIC DNA]</scope>
    <source>
        <strain evidence="2">ATCC BAA-888 / DSM 13862 / ZAS-9</strain>
    </source>
</reference>
<keyword evidence="2" id="KW-1185">Reference proteome</keyword>
<dbReference type="eggNOG" id="ENOG50338KM">
    <property type="taxonomic scope" value="Bacteria"/>
</dbReference>
<accession>F5Y793</accession>
<reference evidence="2" key="1">
    <citation type="submission" date="2009-12" db="EMBL/GenBank/DDBJ databases">
        <title>Complete sequence of Treponema azotonutricium strain ZAS-9.</title>
        <authorList>
            <person name="Tetu S.G."/>
            <person name="Matson E."/>
            <person name="Ren Q."/>
            <person name="Seshadri R."/>
            <person name="Elbourne L."/>
            <person name="Hassan K.A."/>
            <person name="Durkin A."/>
            <person name="Radune D."/>
            <person name="Mohamoud Y."/>
            <person name="Shay R."/>
            <person name="Jin S."/>
            <person name="Zhang X."/>
            <person name="Lucey K."/>
            <person name="Ballor N.R."/>
            <person name="Ottesen E."/>
            <person name="Rosenthal R."/>
            <person name="Allen A."/>
            <person name="Leadbetter J.R."/>
            <person name="Paulsen I.T."/>
        </authorList>
    </citation>
    <scope>NUCLEOTIDE SEQUENCE [LARGE SCALE GENOMIC DNA]</scope>
    <source>
        <strain evidence="2">ATCC BAA-888 / DSM 13862 / ZAS-9</strain>
    </source>
</reference>
<dbReference type="KEGG" id="taz:TREAZ_3542"/>